<keyword evidence="2" id="KW-0812">Transmembrane</keyword>
<dbReference type="NCBIfam" id="TIGR04228">
    <property type="entry name" value="isopep_sspB_C2"/>
    <property type="match status" value="1"/>
</dbReference>
<dbReference type="Gene3D" id="2.60.40.740">
    <property type="match status" value="3"/>
</dbReference>
<name>A0AAW5TPD0_9LACT</name>
<gene>
    <name evidence="6" type="ORF">M2256_001655</name>
</gene>
<feature type="chain" id="PRO_5043789864" evidence="3">
    <location>
        <begin position="26"/>
        <end position="1229"/>
    </location>
</feature>
<reference evidence="6" key="1">
    <citation type="submission" date="2023-08" db="EMBL/GenBank/DDBJ databases">
        <title>Genomic analyses of the natural microbiome of Caenorhabditis elegans.</title>
        <authorList>
            <person name="Samuel B."/>
        </authorList>
    </citation>
    <scope>NUCLEOTIDE SEQUENCE</scope>
    <source>
        <strain evidence="6">BIGb0220</strain>
    </source>
</reference>
<dbReference type="Gene3D" id="2.60.530.10">
    <property type="entry name" value="Major cell-surface adhesin PAc"/>
    <property type="match status" value="1"/>
</dbReference>
<evidence type="ECO:0000313" key="7">
    <source>
        <dbReference type="Proteomes" id="UP001207687"/>
    </source>
</evidence>
<dbReference type="NCBIfam" id="TIGR01167">
    <property type="entry name" value="LPXTG_anchor"/>
    <property type="match status" value="1"/>
</dbReference>
<evidence type="ECO:0000256" key="3">
    <source>
        <dbReference type="SAM" id="SignalP"/>
    </source>
</evidence>
<evidence type="ECO:0000259" key="4">
    <source>
        <dbReference type="Pfam" id="PF17998"/>
    </source>
</evidence>
<keyword evidence="2" id="KW-1133">Transmembrane helix</keyword>
<proteinExistence type="predicted"/>
<feature type="signal peptide" evidence="3">
    <location>
        <begin position="1"/>
        <end position="25"/>
    </location>
</feature>
<dbReference type="InterPro" id="IPR026345">
    <property type="entry name" value="Adh_isopep-form_adh_dom"/>
</dbReference>
<organism evidence="6 7">
    <name type="scientific">Lactococcus lactis</name>
    <dbReference type="NCBI Taxonomy" id="1358"/>
    <lineage>
        <taxon>Bacteria</taxon>
        <taxon>Bacillati</taxon>
        <taxon>Bacillota</taxon>
        <taxon>Bacilli</taxon>
        <taxon>Lactobacillales</taxon>
        <taxon>Streptococcaceae</taxon>
        <taxon>Lactococcus</taxon>
    </lineage>
</organism>
<evidence type="ECO:0000259" key="5">
    <source>
        <dbReference type="Pfam" id="PF18652"/>
    </source>
</evidence>
<sequence>MSKPRKIMTSSALLLLTLQSLPLFSSERVEALAKDSPQAEIKGKLNLSVSHQKFDEVLKKARDAGLTVKQESSQNRGNACGQAAISALQKTISEDYATQSAHLEQAITAYQKATQKYEQEMKAYEQGLKDVQAAIDGNVEGAPAVAKGQSLKFLPGQNPKAKIAWVKFSGAGDGALLKARALGDGMVGLSKLTPAQVTTSPEFYDLNGTTSLFGLFLDPGQSVTIAYQNLKNITLNQTSVVELHSIFKNPSNHRIGLMVSRDPGNQFQFGVETNGRIFVNQPQMLQQSLQFLDGSGQVIAFTQLKNSVAQFQAGSLNYSSAKAEDGKFPPLSDGYNQHEAVSIDHNLVSGKDYGQLGSVYQVSGMPISGAKATGDSWGVNPPETNETWAATSLNDYIYNGSLYDASFWDVAGNKKTWYAAVNLVPKAGQTKMSVTWSTTSGNMWADLNGKLPDQVPVPTLPTPPQKPSLSYHLNTATFQPLNQKAVTLLDDTVINGALVNKKAKEKWGLSNEALPAGREAIKSYVMTDSLPEGFQLDLEGSQRLNKDYDLSYDEEANRVNLTANPATLEAMNQNLNQTYQVPKAILQGQVTQDDFSYKNTFETAINDYQVTSNEVEIHTPKVVPQKRNENASGEVIDDWGISNQATNFYKLTWNLSGYQGMVASKEDIERGFFMVDDAAELVNVDLEHTRFTDSTNQAVEGIKATRYASVDQAPQDLQDRLKASEITPEGQFVVYEATDPQSFYNNYVQKGLDITIRTPMPFKEGATGDYENKVYQSDFGNGYAGNTVKNHIITPKATKQVSIDGGKSWQDSDKLLDNDSNYDYKLNFNFTAHGDYTSLQLKEEWQSVQWVDLSKVTVTAKDGKVIPGTIKVLDQAGKDVTEAYKQKTFQTDGKKEALWLVFTPNDLSDVTRLAASDDQEGAVELTLLMKDVTLKGASGKELSNYLNKDGKLEVTNVAQMETTSKTASGDSTKAQVTKTNVTKVTPPVLLPMINKYVYELGVGSSVELYGKDAKLPDYLSKLGQFTSLNLNKDKKVKVGDTVKWLIVAQSGNTSLMKNITDTLPKALSFAENPNIKAFVLSNDGKSLEEVTKDWKVEAKGQSLTATPSDPTKYYFAGSSTNSRVVVTLDTVLNESAKTGSIPNVATINTKDGKHKGDTAKVHTTVIPPKADETQKTVIEKITGALPKTGEGKAALMLSMLGVGLLGLVAYLKRRSFVRAYRKLVRKMFK</sequence>
<keyword evidence="3" id="KW-0732">Signal</keyword>
<feature type="domain" description="Adhesin isopeptide-forming adherence" evidence="4">
    <location>
        <begin position="624"/>
        <end position="792"/>
    </location>
</feature>
<accession>A0AAW5TPD0</accession>
<feature type="transmembrane region" description="Helical" evidence="2">
    <location>
        <begin position="1193"/>
        <end position="1211"/>
    </location>
</feature>
<dbReference type="Pfam" id="PF18652">
    <property type="entry name" value="Adhesin_P1_N"/>
    <property type="match status" value="1"/>
</dbReference>
<keyword evidence="1" id="KW-0175">Coiled coil</keyword>
<dbReference type="InterPro" id="IPR036234">
    <property type="entry name" value="SA_I/II_PAC_V_sf"/>
</dbReference>
<comment type="caution">
    <text evidence="6">The sequence shown here is derived from an EMBL/GenBank/DDBJ whole genome shotgun (WGS) entry which is preliminary data.</text>
</comment>
<dbReference type="Proteomes" id="UP001207687">
    <property type="component" value="Unassembled WGS sequence"/>
</dbReference>
<evidence type="ECO:0000256" key="1">
    <source>
        <dbReference type="SAM" id="Coils"/>
    </source>
</evidence>
<dbReference type="EMBL" id="JAOQNN010000001">
    <property type="protein sequence ID" value="MCW2281197.1"/>
    <property type="molecule type" value="Genomic_DNA"/>
</dbReference>
<dbReference type="Pfam" id="PF17998">
    <property type="entry name" value="AgI_II_C2"/>
    <property type="match status" value="1"/>
</dbReference>
<dbReference type="AlphaFoldDB" id="A0AAW5TPD0"/>
<dbReference type="RefSeq" id="WP_264653896.1">
    <property type="nucleotide sequence ID" value="NZ_JAOQNN010000001.1"/>
</dbReference>
<feature type="domain" description="Antigen I/II N-terminal" evidence="5">
    <location>
        <begin position="44"/>
        <end position="123"/>
    </location>
</feature>
<protein>
    <submittedName>
        <fullName evidence="6">Adhesin isopeptide-forming family sspB-C2 type protein/LPXTG-motif cell wall-anchored protein</fullName>
    </submittedName>
</protein>
<keyword evidence="2" id="KW-0472">Membrane</keyword>
<evidence type="ECO:0000256" key="2">
    <source>
        <dbReference type="SAM" id="Phobius"/>
    </source>
</evidence>
<evidence type="ECO:0000313" key="6">
    <source>
        <dbReference type="EMBL" id="MCW2281197.1"/>
    </source>
</evidence>
<dbReference type="SUPFAM" id="SSF74914">
    <property type="entry name" value="V-region of surface antigen I/II (SA I/II, PAC)"/>
    <property type="match status" value="1"/>
</dbReference>
<dbReference type="InterPro" id="IPR041324">
    <property type="entry name" value="AgI/II_N"/>
</dbReference>
<feature type="coiled-coil region" evidence="1">
    <location>
        <begin position="100"/>
        <end position="134"/>
    </location>
</feature>